<dbReference type="Gene3D" id="3.20.20.370">
    <property type="entry name" value="Glycoside hydrolase/deacetylase"/>
    <property type="match status" value="1"/>
</dbReference>
<organism evidence="2 3">
    <name type="scientific">Butyricicoccus pullicaecorum</name>
    <dbReference type="NCBI Taxonomy" id="501571"/>
    <lineage>
        <taxon>Bacteria</taxon>
        <taxon>Bacillati</taxon>
        <taxon>Bacillota</taxon>
        <taxon>Clostridia</taxon>
        <taxon>Eubacteriales</taxon>
        <taxon>Butyricicoccaceae</taxon>
        <taxon>Butyricicoccus</taxon>
    </lineage>
</organism>
<dbReference type="InterPro" id="IPR011330">
    <property type="entry name" value="Glyco_hydro/deAcase_b/a-brl"/>
</dbReference>
<gene>
    <name evidence="2" type="ORF">B5F15_00385</name>
</gene>
<dbReference type="EMBL" id="NFKL01000001">
    <property type="protein sequence ID" value="OUP60709.1"/>
    <property type="molecule type" value="Genomic_DNA"/>
</dbReference>
<dbReference type="GO" id="GO:0005975">
    <property type="term" value="P:carbohydrate metabolic process"/>
    <property type="evidence" value="ECO:0007669"/>
    <property type="project" value="InterPro"/>
</dbReference>
<accession>A0A1Y4LYI1</accession>
<dbReference type="STRING" id="501571.GCA_900143195_02206"/>
<dbReference type="SUPFAM" id="SSF88713">
    <property type="entry name" value="Glycoside hydrolase/deacetylase"/>
    <property type="match status" value="1"/>
</dbReference>
<dbReference type="PANTHER" id="PTHR10587">
    <property type="entry name" value="GLYCOSYL TRANSFERASE-RELATED"/>
    <property type="match status" value="1"/>
</dbReference>
<sequence>MLCSLSKRKRKKIWTVLGAVALVLMLAGAGTAYDKWFGPVTTVNAEVTNWGLSFPTPGQPPVGNASSEELEALSARYLGDVSEPVIYLTFDAGFENGNTPAILDALKKHHAPAAFFLVGNYLETAPDLVRRMVEEGHVVGNHTTSHPDMSKIADLETFQQELKGVEDLYREVTGEEMLKLYRPPQGKFSLENLKQAQQLGYTTVFWSLAYVDWYTDNQPTKEQAFDKLLPRIHNGAIVLLHSTSSTNAQILDELLTKWEQAGYRFGNLKELMIETVPSS</sequence>
<dbReference type="GO" id="GO:0016810">
    <property type="term" value="F:hydrolase activity, acting on carbon-nitrogen (but not peptide) bonds"/>
    <property type="evidence" value="ECO:0007669"/>
    <property type="project" value="InterPro"/>
</dbReference>
<comment type="caution">
    <text evidence="2">The sequence shown here is derived from an EMBL/GenBank/DDBJ whole genome shotgun (WGS) entry which is preliminary data.</text>
</comment>
<evidence type="ECO:0000313" key="2">
    <source>
        <dbReference type="EMBL" id="OUP60709.1"/>
    </source>
</evidence>
<dbReference type="AlphaFoldDB" id="A0A1Y4LYI1"/>
<dbReference type="InterPro" id="IPR002509">
    <property type="entry name" value="NODB_dom"/>
</dbReference>
<dbReference type="Pfam" id="PF01522">
    <property type="entry name" value="Polysacc_deac_1"/>
    <property type="match status" value="1"/>
</dbReference>
<dbReference type="PROSITE" id="PS51677">
    <property type="entry name" value="NODB"/>
    <property type="match status" value="1"/>
</dbReference>
<name>A0A1Y4LYI1_9FIRM</name>
<dbReference type="InterPro" id="IPR050248">
    <property type="entry name" value="Polysacc_deacetylase_ArnD"/>
</dbReference>
<dbReference type="GO" id="GO:0016020">
    <property type="term" value="C:membrane"/>
    <property type="evidence" value="ECO:0007669"/>
    <property type="project" value="TreeGrafter"/>
</dbReference>
<dbReference type="PANTHER" id="PTHR10587:SF78">
    <property type="entry name" value="PEPTIDOGLYCAN-N-ACETYLMURAMIC ACID DEACETYLASE PDAA"/>
    <property type="match status" value="1"/>
</dbReference>
<dbReference type="InterPro" id="IPR014235">
    <property type="entry name" value="Spore_PdaA"/>
</dbReference>
<evidence type="ECO:0000313" key="3">
    <source>
        <dbReference type="Proteomes" id="UP000195326"/>
    </source>
</evidence>
<dbReference type="RefSeq" id="WP_087413979.1">
    <property type="nucleotide sequence ID" value="NZ_NFKL01000001.1"/>
</dbReference>
<protein>
    <submittedName>
        <fullName evidence="2">Delta-lactam-biosynthetic de-N-acetylase</fullName>
    </submittedName>
</protein>
<proteinExistence type="predicted"/>
<dbReference type="Proteomes" id="UP000195326">
    <property type="component" value="Unassembled WGS sequence"/>
</dbReference>
<feature type="domain" description="NodB homology" evidence="1">
    <location>
        <begin position="84"/>
        <end position="266"/>
    </location>
</feature>
<reference evidence="3" key="1">
    <citation type="submission" date="2017-04" db="EMBL/GenBank/DDBJ databases">
        <title>Function of individual gut microbiota members based on whole genome sequencing of pure cultures obtained from chicken caecum.</title>
        <authorList>
            <person name="Medvecky M."/>
            <person name="Cejkova D."/>
            <person name="Polansky O."/>
            <person name="Karasova D."/>
            <person name="Kubasova T."/>
            <person name="Cizek A."/>
            <person name="Rychlik I."/>
        </authorList>
    </citation>
    <scope>NUCLEOTIDE SEQUENCE [LARGE SCALE GENOMIC DNA]</scope>
    <source>
        <strain evidence="3">An179</strain>
    </source>
</reference>
<evidence type="ECO:0000259" key="1">
    <source>
        <dbReference type="PROSITE" id="PS51677"/>
    </source>
</evidence>
<dbReference type="CDD" id="cd10948">
    <property type="entry name" value="CE4_BsPdaA_like"/>
    <property type="match status" value="1"/>
</dbReference>